<protein>
    <recommendedName>
        <fullName evidence="4">Coiled coil domain-containing protein</fullName>
    </recommendedName>
</protein>
<comment type="caution">
    <text evidence="2">The sequence shown here is derived from an EMBL/GenBank/DDBJ whole genome shotgun (WGS) entry which is preliminary data.</text>
</comment>
<dbReference type="Proteomes" id="UP001595758">
    <property type="component" value="Unassembled WGS sequence"/>
</dbReference>
<gene>
    <name evidence="2" type="ORF">ACFORL_12380</name>
</gene>
<name>A0ABV8CHT9_9GAMM</name>
<dbReference type="EMBL" id="JBHSAB010000031">
    <property type="protein sequence ID" value="MFC3909868.1"/>
    <property type="molecule type" value="Genomic_DNA"/>
</dbReference>
<evidence type="ECO:0000313" key="2">
    <source>
        <dbReference type="EMBL" id="MFC3909868.1"/>
    </source>
</evidence>
<proteinExistence type="predicted"/>
<evidence type="ECO:0000313" key="3">
    <source>
        <dbReference type="Proteomes" id="UP001595758"/>
    </source>
</evidence>
<feature type="region of interest" description="Disordered" evidence="1">
    <location>
        <begin position="418"/>
        <end position="468"/>
    </location>
</feature>
<accession>A0ABV8CHT9</accession>
<evidence type="ECO:0000256" key="1">
    <source>
        <dbReference type="SAM" id="MobiDB-lite"/>
    </source>
</evidence>
<evidence type="ECO:0008006" key="4">
    <source>
        <dbReference type="Google" id="ProtNLM"/>
    </source>
</evidence>
<organism evidence="2 3">
    <name type="scientific">Legionella dresdenensis</name>
    <dbReference type="NCBI Taxonomy" id="450200"/>
    <lineage>
        <taxon>Bacteria</taxon>
        <taxon>Pseudomonadati</taxon>
        <taxon>Pseudomonadota</taxon>
        <taxon>Gammaproteobacteria</taxon>
        <taxon>Legionellales</taxon>
        <taxon>Legionellaceae</taxon>
        <taxon>Legionella</taxon>
    </lineage>
</organism>
<reference evidence="3" key="1">
    <citation type="journal article" date="2019" name="Int. J. Syst. Evol. Microbiol.">
        <title>The Global Catalogue of Microorganisms (GCM) 10K type strain sequencing project: providing services to taxonomists for standard genome sequencing and annotation.</title>
        <authorList>
            <consortium name="The Broad Institute Genomics Platform"/>
            <consortium name="The Broad Institute Genome Sequencing Center for Infectious Disease"/>
            <person name="Wu L."/>
            <person name="Ma J."/>
        </authorList>
    </citation>
    <scope>NUCLEOTIDE SEQUENCE [LARGE SCALE GENOMIC DNA]</scope>
    <source>
        <strain evidence="3">CCUG 59858</strain>
    </source>
</reference>
<feature type="compositionally biased region" description="Polar residues" evidence="1">
    <location>
        <begin position="457"/>
        <end position="468"/>
    </location>
</feature>
<keyword evidence="3" id="KW-1185">Reference proteome</keyword>
<sequence>MSRNRAGISVFDTQSRIATANQYKASMNLPDKVNCGDVFNTYRESRVASLTGFGDIKLPGGKTLESKLNADSTDKAAVTALNNQITTSLQVDGKLREFQATYEDNIAAIGRIMKKPNGSSFSVEAIAGKIQNLKSDSVKALEAQQKHESGLFEAMVKNPAFLNNLKAVTGATDDQAGKIVKDMQEQLKKAHADQKAQMDKAFSDEVKRLHDEADRQRRRVAYFGTFVKHAKTLEIRDEILKKAEAKMASTSQATTVQINVEDKNTQAIFKNLEIKDLDFIQSISGNKIEKTADGYQMKMPAWGMYYHGSDDKIAYDFTTMAATIKAANAPTIEMTVNYPQDPEYAMELGRKAAEACVFAGYSMDEPPDAKDPKDQKKAEITIIVNGQRKKLDELFAGHPQQLGQLKADAKRLMDERTAAHGKPANTQEVKKLDQEIAQETKRFKDAAAGNRAVEQAAEQQNTSRPGAP</sequence>
<dbReference type="RefSeq" id="WP_382344505.1">
    <property type="nucleotide sequence ID" value="NZ_JBHSAB010000031.1"/>
</dbReference>
<feature type="compositionally biased region" description="Basic and acidic residues" evidence="1">
    <location>
        <begin position="428"/>
        <end position="445"/>
    </location>
</feature>